<dbReference type="PANTHER" id="PTHR42690">
    <property type="entry name" value="THREONINE SYNTHASE FAMILY MEMBER"/>
    <property type="match status" value="1"/>
</dbReference>
<evidence type="ECO:0000313" key="16">
    <source>
        <dbReference type="Proteomes" id="UP000673975"/>
    </source>
</evidence>
<comment type="catalytic activity">
    <reaction evidence="10">
        <text>O-phospho-L-homoserine + H2O = L-threonine + phosphate</text>
        <dbReference type="Rhea" id="RHEA:10840"/>
        <dbReference type="ChEBI" id="CHEBI:15377"/>
        <dbReference type="ChEBI" id="CHEBI:43474"/>
        <dbReference type="ChEBI" id="CHEBI:57590"/>
        <dbReference type="ChEBI" id="CHEBI:57926"/>
        <dbReference type="EC" id="4.2.3.1"/>
    </reaction>
</comment>
<feature type="domain" description="Threonine synthase N-terminal" evidence="14">
    <location>
        <begin position="4"/>
        <end position="80"/>
    </location>
</feature>
<dbReference type="SUPFAM" id="SSF53686">
    <property type="entry name" value="Tryptophan synthase beta subunit-like PLP-dependent enzymes"/>
    <property type="match status" value="1"/>
</dbReference>
<dbReference type="Pfam" id="PF00291">
    <property type="entry name" value="PALP"/>
    <property type="match status" value="1"/>
</dbReference>
<dbReference type="EMBL" id="JAFIDN010000008">
    <property type="protein sequence ID" value="MBP3193135.1"/>
    <property type="molecule type" value="Genomic_DNA"/>
</dbReference>
<evidence type="ECO:0000256" key="8">
    <source>
        <dbReference type="ARBA" id="ARBA00022898"/>
    </source>
</evidence>
<dbReference type="InterPro" id="IPR037158">
    <property type="entry name" value="Thr_synth_N_sf"/>
</dbReference>
<sequence>MRLHSTSDNKVTADFRTAVKQGLAPDGGLYMPDSLPVLPDTFWVDAGKKDIASVAQHVFDTLLKDDFSDAERKEIVDRAFTFDAPVVSLDDTFHILELFHGPTLAFKDFGARTMAAILSVIAEKEGEKLTIVTATSGDTGAAVAHGFHKTPGVEVFVLYPRGQVSPLQEKQFTTLGDNIIALEVNGTFDDCQRLVKACFSDDQIRAQKQLSTANSINIARLLPQMIYYMHAVSVLIAEKGSGNPIVCSVPSGNFGNLTAGLMAHRMGLPVDRFVAATNCNHVVPDYLEEGEFIPKPSMRTLSNAMDVGNPSNFDRMQSLYNHDHEAMSRDIKGAWFDDFQTQSAIVDIWVKHGYLMDPHTAVGYLGCREYLQEGETGLVLATAHPAKFPESIEKFVPGALETPEQLKRLADRDKKSIPVSAGIESVRDAILRVV</sequence>
<feature type="modified residue" description="N6-(pyridoxal phosphate)lysine" evidence="12">
    <location>
        <position position="107"/>
    </location>
</feature>
<dbReference type="RefSeq" id="WP_210512467.1">
    <property type="nucleotide sequence ID" value="NZ_JAFIDN010000008.1"/>
</dbReference>
<dbReference type="Pfam" id="PF14821">
    <property type="entry name" value="Thr_synth_N"/>
    <property type="match status" value="1"/>
</dbReference>
<evidence type="ECO:0000256" key="11">
    <source>
        <dbReference type="NCBIfam" id="TIGR00260"/>
    </source>
</evidence>
<evidence type="ECO:0000256" key="12">
    <source>
        <dbReference type="PIRSR" id="PIRSR604450-51"/>
    </source>
</evidence>
<dbReference type="GO" id="GO:0030170">
    <property type="term" value="F:pyridoxal phosphate binding"/>
    <property type="evidence" value="ECO:0007669"/>
    <property type="project" value="InterPro"/>
</dbReference>
<dbReference type="EC" id="4.2.3.1" evidence="4 11"/>
<reference evidence="15" key="1">
    <citation type="submission" date="2021-02" db="EMBL/GenBank/DDBJ databases">
        <title>Natronogracilivirga saccharolytica gen. nov. sp. nov. a new anaerobic, haloalkiliphilic carbohydrate-fermenting bacterium from soda lake and proposing of Cyclonatronumiaceae fam. nov. in the phylum Balneolaeota.</title>
        <authorList>
            <person name="Zhilina T.N."/>
            <person name="Sorokin D.Y."/>
            <person name="Zavarzina D.G."/>
            <person name="Toshchakov S.V."/>
            <person name="Kublanov I.V."/>
        </authorList>
    </citation>
    <scope>NUCLEOTIDE SEQUENCE</scope>
    <source>
        <strain evidence="15">Z-1702</strain>
    </source>
</reference>
<protein>
    <recommendedName>
        <fullName evidence="5 11">Threonine synthase</fullName>
        <ecNumber evidence="4 11">4.2.3.1</ecNumber>
    </recommendedName>
</protein>
<comment type="cofactor">
    <cofactor evidence="1 12">
        <name>pyridoxal 5'-phosphate</name>
        <dbReference type="ChEBI" id="CHEBI:597326"/>
    </cofactor>
</comment>
<evidence type="ECO:0000259" key="13">
    <source>
        <dbReference type="Pfam" id="PF00291"/>
    </source>
</evidence>
<keyword evidence="16" id="KW-1185">Reference proteome</keyword>
<dbReference type="GO" id="GO:0009088">
    <property type="term" value="P:threonine biosynthetic process"/>
    <property type="evidence" value="ECO:0007669"/>
    <property type="project" value="UniProtKB-UniRule"/>
</dbReference>
<dbReference type="GO" id="GO:0004795">
    <property type="term" value="F:threonine synthase activity"/>
    <property type="evidence" value="ECO:0007669"/>
    <property type="project" value="UniProtKB-UniRule"/>
</dbReference>
<comment type="pathway">
    <text evidence="2">Amino-acid biosynthesis; L-threonine biosynthesis; L-threonine from L-aspartate: step 5/5.</text>
</comment>
<proteinExistence type="inferred from homology"/>
<name>A0A8J7RJZ8_9BACT</name>
<evidence type="ECO:0000256" key="5">
    <source>
        <dbReference type="ARBA" id="ARBA00018679"/>
    </source>
</evidence>
<evidence type="ECO:0000259" key="14">
    <source>
        <dbReference type="Pfam" id="PF14821"/>
    </source>
</evidence>
<dbReference type="PANTHER" id="PTHR42690:SF1">
    <property type="entry name" value="THREONINE SYNTHASE-LIKE 2"/>
    <property type="match status" value="1"/>
</dbReference>
<keyword evidence="8 12" id="KW-0663">Pyridoxal phosphate</keyword>
<dbReference type="FunFam" id="3.40.50.1100:FF:000022">
    <property type="entry name" value="Threonine synthase"/>
    <property type="match status" value="1"/>
</dbReference>
<feature type="domain" description="Tryptophan synthase beta chain-like PALP" evidence="13">
    <location>
        <begin position="96"/>
        <end position="376"/>
    </location>
</feature>
<evidence type="ECO:0000256" key="6">
    <source>
        <dbReference type="ARBA" id="ARBA00022605"/>
    </source>
</evidence>
<evidence type="ECO:0000256" key="9">
    <source>
        <dbReference type="ARBA" id="ARBA00023239"/>
    </source>
</evidence>
<evidence type="ECO:0000313" key="15">
    <source>
        <dbReference type="EMBL" id="MBP3193135.1"/>
    </source>
</evidence>
<dbReference type="InterPro" id="IPR029144">
    <property type="entry name" value="Thr_synth_N"/>
</dbReference>
<keyword evidence="6" id="KW-0028">Amino-acid biosynthesis</keyword>
<keyword evidence="7" id="KW-0791">Threonine biosynthesis</keyword>
<comment type="similarity">
    <text evidence="3">Belongs to the threonine synthase family.</text>
</comment>
<keyword evidence="9 15" id="KW-0456">Lyase</keyword>
<dbReference type="InterPro" id="IPR001926">
    <property type="entry name" value="TrpB-like_PALP"/>
</dbReference>
<dbReference type="InterPro" id="IPR036052">
    <property type="entry name" value="TrpB-like_PALP_sf"/>
</dbReference>
<evidence type="ECO:0000256" key="10">
    <source>
        <dbReference type="ARBA" id="ARBA00049144"/>
    </source>
</evidence>
<dbReference type="Proteomes" id="UP000673975">
    <property type="component" value="Unassembled WGS sequence"/>
</dbReference>
<evidence type="ECO:0000256" key="1">
    <source>
        <dbReference type="ARBA" id="ARBA00001933"/>
    </source>
</evidence>
<organism evidence="15 16">
    <name type="scientific">Natronogracilivirga saccharolytica</name>
    <dbReference type="NCBI Taxonomy" id="2812953"/>
    <lineage>
        <taxon>Bacteria</taxon>
        <taxon>Pseudomonadati</taxon>
        <taxon>Balneolota</taxon>
        <taxon>Balneolia</taxon>
        <taxon>Balneolales</taxon>
        <taxon>Cyclonatronaceae</taxon>
        <taxon>Natronogracilivirga</taxon>
    </lineage>
</organism>
<dbReference type="Gene3D" id="3.90.1380.10">
    <property type="entry name" value="Threonine synthase, N-terminal domain"/>
    <property type="match status" value="1"/>
</dbReference>
<dbReference type="AlphaFoldDB" id="A0A8J7RJZ8"/>
<evidence type="ECO:0000256" key="4">
    <source>
        <dbReference type="ARBA" id="ARBA00013028"/>
    </source>
</evidence>
<accession>A0A8J7RJZ8</accession>
<dbReference type="UniPathway" id="UPA00050">
    <property type="reaction ID" value="UER00065"/>
</dbReference>
<comment type="caution">
    <text evidence="15">The sequence shown here is derived from an EMBL/GenBank/DDBJ whole genome shotgun (WGS) entry which is preliminary data.</text>
</comment>
<gene>
    <name evidence="15" type="primary">thrC</name>
    <name evidence="15" type="ORF">NATSA_10710</name>
</gene>
<evidence type="ECO:0000256" key="3">
    <source>
        <dbReference type="ARBA" id="ARBA00005517"/>
    </source>
</evidence>
<dbReference type="InterPro" id="IPR051166">
    <property type="entry name" value="Threonine_Synthase"/>
</dbReference>
<dbReference type="InterPro" id="IPR000634">
    <property type="entry name" value="Ser/Thr_deHydtase_PyrdxlP-BS"/>
</dbReference>
<evidence type="ECO:0000256" key="7">
    <source>
        <dbReference type="ARBA" id="ARBA00022697"/>
    </source>
</evidence>
<evidence type="ECO:0000256" key="2">
    <source>
        <dbReference type="ARBA" id="ARBA00004979"/>
    </source>
</evidence>
<dbReference type="PROSITE" id="PS00165">
    <property type="entry name" value="DEHYDRATASE_SER_THR"/>
    <property type="match status" value="1"/>
</dbReference>
<dbReference type="InterPro" id="IPR004450">
    <property type="entry name" value="Thr_synthase-like"/>
</dbReference>
<dbReference type="Gene3D" id="3.40.50.1100">
    <property type="match status" value="2"/>
</dbReference>
<dbReference type="NCBIfam" id="TIGR00260">
    <property type="entry name" value="thrC"/>
    <property type="match status" value="1"/>
</dbReference>